<feature type="transmembrane region" description="Helical" evidence="13">
    <location>
        <begin position="6"/>
        <end position="26"/>
    </location>
</feature>
<keyword evidence="16" id="KW-1185">Reference proteome</keyword>
<keyword evidence="10 13" id="KW-1133">Transmembrane helix</keyword>
<dbReference type="EMBL" id="JANEYF010001605">
    <property type="protein sequence ID" value="KAJ8961635.1"/>
    <property type="molecule type" value="Genomic_DNA"/>
</dbReference>
<comment type="caution">
    <text evidence="15">The sequence shown here is derived from an EMBL/GenBank/DDBJ whole genome shotgun (WGS) entry which is preliminary data.</text>
</comment>
<keyword evidence="4" id="KW-0808">Transferase</keyword>
<evidence type="ECO:0000313" key="15">
    <source>
        <dbReference type="EMBL" id="KAJ8961635.1"/>
    </source>
</evidence>
<evidence type="ECO:0000256" key="3">
    <source>
        <dbReference type="ARBA" id="ARBA00012483"/>
    </source>
</evidence>
<keyword evidence="9" id="KW-0862">Zinc</keyword>
<evidence type="ECO:0000313" key="16">
    <source>
        <dbReference type="Proteomes" id="UP001162156"/>
    </source>
</evidence>
<evidence type="ECO:0000256" key="5">
    <source>
        <dbReference type="ARBA" id="ARBA00022692"/>
    </source>
</evidence>
<dbReference type="PANTHER" id="PTHR45977">
    <property type="entry name" value="TARGET OF ERK KINASE MPK-1"/>
    <property type="match status" value="1"/>
</dbReference>
<evidence type="ECO:0000256" key="12">
    <source>
        <dbReference type="PROSITE-ProRule" id="PRU00175"/>
    </source>
</evidence>
<dbReference type="PROSITE" id="PS50089">
    <property type="entry name" value="ZF_RING_2"/>
    <property type="match status" value="1"/>
</dbReference>
<evidence type="ECO:0000256" key="2">
    <source>
        <dbReference type="ARBA" id="ARBA00004141"/>
    </source>
</evidence>
<comment type="subcellular location">
    <subcellularLocation>
        <location evidence="2">Membrane</location>
        <topology evidence="2">Multi-pass membrane protein</topology>
    </subcellularLocation>
</comment>
<accession>A0AAV8ZB91</accession>
<comment type="catalytic activity">
    <reaction evidence="1">
        <text>S-ubiquitinyl-[E2 ubiquitin-conjugating enzyme]-L-cysteine + [acceptor protein]-L-lysine = [E2 ubiquitin-conjugating enzyme]-L-cysteine + N(6)-ubiquitinyl-[acceptor protein]-L-lysine.</text>
        <dbReference type="EC" id="2.3.2.27"/>
    </reaction>
</comment>
<keyword evidence="11 13" id="KW-0472">Membrane</keyword>
<reference evidence="15" key="1">
    <citation type="journal article" date="2023" name="Insect Mol. Biol.">
        <title>Genome sequencing provides insights into the evolution of gene families encoding plant cell wall-degrading enzymes in longhorned beetles.</title>
        <authorList>
            <person name="Shin N.R."/>
            <person name="Okamura Y."/>
            <person name="Kirsch R."/>
            <person name="Pauchet Y."/>
        </authorList>
    </citation>
    <scope>NUCLEOTIDE SEQUENCE</scope>
    <source>
        <strain evidence="15">RBIC_L_NR</strain>
    </source>
</reference>
<dbReference type="GO" id="GO:0016020">
    <property type="term" value="C:membrane"/>
    <property type="evidence" value="ECO:0007669"/>
    <property type="project" value="UniProtKB-SubCell"/>
</dbReference>
<evidence type="ECO:0000256" key="13">
    <source>
        <dbReference type="SAM" id="Phobius"/>
    </source>
</evidence>
<keyword evidence="8" id="KW-0833">Ubl conjugation pathway</keyword>
<proteinExistence type="predicted"/>
<dbReference type="InterPro" id="IPR013083">
    <property type="entry name" value="Znf_RING/FYVE/PHD"/>
</dbReference>
<feature type="domain" description="RING-type" evidence="14">
    <location>
        <begin position="77"/>
        <end position="116"/>
    </location>
</feature>
<evidence type="ECO:0000256" key="7">
    <source>
        <dbReference type="ARBA" id="ARBA00022771"/>
    </source>
</evidence>
<evidence type="ECO:0000256" key="1">
    <source>
        <dbReference type="ARBA" id="ARBA00000900"/>
    </source>
</evidence>
<dbReference type="SUPFAM" id="SSF57850">
    <property type="entry name" value="RING/U-box"/>
    <property type="match status" value="1"/>
</dbReference>
<organism evidence="15 16">
    <name type="scientific">Rhamnusium bicolor</name>
    <dbReference type="NCBI Taxonomy" id="1586634"/>
    <lineage>
        <taxon>Eukaryota</taxon>
        <taxon>Metazoa</taxon>
        <taxon>Ecdysozoa</taxon>
        <taxon>Arthropoda</taxon>
        <taxon>Hexapoda</taxon>
        <taxon>Insecta</taxon>
        <taxon>Pterygota</taxon>
        <taxon>Neoptera</taxon>
        <taxon>Endopterygota</taxon>
        <taxon>Coleoptera</taxon>
        <taxon>Polyphaga</taxon>
        <taxon>Cucujiformia</taxon>
        <taxon>Chrysomeloidea</taxon>
        <taxon>Cerambycidae</taxon>
        <taxon>Lepturinae</taxon>
        <taxon>Rhagiini</taxon>
        <taxon>Rhamnusium</taxon>
    </lineage>
</organism>
<dbReference type="Pfam" id="PF13639">
    <property type="entry name" value="zf-RING_2"/>
    <property type="match status" value="1"/>
</dbReference>
<evidence type="ECO:0000256" key="8">
    <source>
        <dbReference type="ARBA" id="ARBA00022786"/>
    </source>
</evidence>
<name>A0AAV8ZB91_9CUCU</name>
<evidence type="ECO:0000256" key="4">
    <source>
        <dbReference type="ARBA" id="ARBA00022679"/>
    </source>
</evidence>
<keyword evidence="7 12" id="KW-0863">Zinc-finger</keyword>
<evidence type="ECO:0000256" key="6">
    <source>
        <dbReference type="ARBA" id="ARBA00022723"/>
    </source>
</evidence>
<dbReference type="GO" id="GO:0061630">
    <property type="term" value="F:ubiquitin protein ligase activity"/>
    <property type="evidence" value="ECO:0007669"/>
    <property type="project" value="UniProtKB-EC"/>
</dbReference>
<dbReference type="GO" id="GO:0006511">
    <property type="term" value="P:ubiquitin-dependent protein catabolic process"/>
    <property type="evidence" value="ECO:0007669"/>
    <property type="project" value="TreeGrafter"/>
</dbReference>
<protein>
    <recommendedName>
        <fullName evidence="3">RING-type E3 ubiquitin transferase</fullName>
        <ecNumber evidence="3">2.3.2.27</ecNumber>
    </recommendedName>
</protein>
<dbReference type="GO" id="GO:0008270">
    <property type="term" value="F:zinc ion binding"/>
    <property type="evidence" value="ECO:0007669"/>
    <property type="project" value="UniProtKB-KW"/>
</dbReference>
<evidence type="ECO:0000259" key="14">
    <source>
        <dbReference type="PROSITE" id="PS50089"/>
    </source>
</evidence>
<dbReference type="EC" id="2.3.2.27" evidence="3"/>
<dbReference type="PANTHER" id="PTHR45977:SF4">
    <property type="entry name" value="RING-TYPE DOMAIN-CONTAINING PROTEIN"/>
    <property type="match status" value="1"/>
</dbReference>
<evidence type="ECO:0000256" key="9">
    <source>
        <dbReference type="ARBA" id="ARBA00022833"/>
    </source>
</evidence>
<dbReference type="Gene3D" id="3.30.40.10">
    <property type="entry name" value="Zinc/RING finger domain, C3HC4 (zinc finger)"/>
    <property type="match status" value="1"/>
</dbReference>
<keyword evidence="5 13" id="KW-0812">Transmembrane</keyword>
<sequence>MTLQFHPITLGVMLVVAAGTLVYTLWNSNRNSNHRSHGQSDRNYSRDYDFEDISSTRSSLADDDERPYRRKRNIDRCAICLGPLKFALKALTCTHIFHENCIQKWLINNKTCPICRTETI</sequence>
<gene>
    <name evidence="15" type="ORF">NQ314_005887</name>
</gene>
<dbReference type="Proteomes" id="UP001162156">
    <property type="component" value="Unassembled WGS sequence"/>
</dbReference>
<evidence type="ECO:0000256" key="11">
    <source>
        <dbReference type="ARBA" id="ARBA00023136"/>
    </source>
</evidence>
<dbReference type="InterPro" id="IPR001841">
    <property type="entry name" value="Znf_RING"/>
</dbReference>
<evidence type="ECO:0000256" key="10">
    <source>
        <dbReference type="ARBA" id="ARBA00022989"/>
    </source>
</evidence>
<dbReference type="GO" id="GO:0016567">
    <property type="term" value="P:protein ubiquitination"/>
    <property type="evidence" value="ECO:0007669"/>
    <property type="project" value="TreeGrafter"/>
</dbReference>
<dbReference type="AlphaFoldDB" id="A0AAV8ZB91"/>
<keyword evidence="6" id="KW-0479">Metal-binding</keyword>
<dbReference type="SMART" id="SM00184">
    <property type="entry name" value="RING"/>
    <property type="match status" value="1"/>
</dbReference>